<protein>
    <submittedName>
        <fullName evidence="2">Uncharacterized protein</fullName>
    </submittedName>
</protein>
<evidence type="ECO:0000256" key="1">
    <source>
        <dbReference type="SAM" id="MobiDB-lite"/>
    </source>
</evidence>
<feature type="non-terminal residue" evidence="2">
    <location>
        <position position="1"/>
    </location>
</feature>
<feature type="region of interest" description="Disordered" evidence="1">
    <location>
        <begin position="1"/>
        <end position="21"/>
    </location>
</feature>
<sequence length="77" mass="8362">VDSWLEAGAPRAPHASCTTGASTSYGSMPSSIAWNPTEIFQPLKLRFTAARGGRVMGNARGWTRGLHNPALWIPRRL</sequence>
<dbReference type="Proteomes" id="UP000553632">
    <property type="component" value="Unassembled WGS sequence"/>
</dbReference>
<gene>
    <name evidence="2" type="ORF">FOZ63_013459</name>
</gene>
<dbReference type="AlphaFoldDB" id="A0A7J6PT33"/>
<dbReference type="EMBL" id="JABANO010038071">
    <property type="protein sequence ID" value="KAF4699163.1"/>
    <property type="molecule type" value="Genomic_DNA"/>
</dbReference>
<name>A0A7J6PT33_PEROL</name>
<proteinExistence type="predicted"/>
<evidence type="ECO:0000313" key="3">
    <source>
        <dbReference type="Proteomes" id="UP000553632"/>
    </source>
</evidence>
<comment type="caution">
    <text evidence="2">The sequence shown here is derived from an EMBL/GenBank/DDBJ whole genome shotgun (WGS) entry which is preliminary data.</text>
</comment>
<keyword evidence="3" id="KW-1185">Reference proteome</keyword>
<reference evidence="2 3" key="1">
    <citation type="submission" date="2020-04" db="EMBL/GenBank/DDBJ databases">
        <title>Perkinsus olseni comparative genomics.</title>
        <authorList>
            <person name="Bogema D.R."/>
        </authorList>
    </citation>
    <scope>NUCLEOTIDE SEQUENCE [LARGE SCALE GENOMIC DNA]</scope>
    <source>
        <strain evidence="2 3">ATCC PRA-207</strain>
    </source>
</reference>
<accession>A0A7J6PT33</accession>
<feature type="non-terminal residue" evidence="2">
    <location>
        <position position="77"/>
    </location>
</feature>
<evidence type="ECO:0000313" key="2">
    <source>
        <dbReference type="EMBL" id="KAF4699163.1"/>
    </source>
</evidence>
<organism evidence="2 3">
    <name type="scientific">Perkinsus olseni</name>
    <name type="common">Perkinsus atlanticus</name>
    <dbReference type="NCBI Taxonomy" id="32597"/>
    <lineage>
        <taxon>Eukaryota</taxon>
        <taxon>Sar</taxon>
        <taxon>Alveolata</taxon>
        <taxon>Perkinsozoa</taxon>
        <taxon>Perkinsea</taxon>
        <taxon>Perkinsida</taxon>
        <taxon>Perkinsidae</taxon>
        <taxon>Perkinsus</taxon>
    </lineage>
</organism>